<evidence type="ECO:0000259" key="7">
    <source>
        <dbReference type="Pfam" id="PF00703"/>
    </source>
</evidence>
<dbReference type="Gene3D" id="2.60.40.10">
    <property type="entry name" value="Immunoglobulins"/>
    <property type="match status" value="1"/>
</dbReference>
<dbReference type="InterPro" id="IPR006102">
    <property type="entry name" value="Ig-like_GH2"/>
</dbReference>
<dbReference type="InterPro" id="IPR006104">
    <property type="entry name" value="Glyco_hydro_2_N"/>
</dbReference>
<proteinExistence type="inferred from homology"/>
<evidence type="ECO:0000259" key="9">
    <source>
        <dbReference type="Pfam" id="PF02837"/>
    </source>
</evidence>
<dbReference type="InterPro" id="IPR036156">
    <property type="entry name" value="Beta-gal/glucu_dom_sf"/>
</dbReference>
<feature type="domain" description="Glycoside hydrolase family 2 catalytic" evidence="8">
    <location>
        <begin position="273"/>
        <end position="485"/>
    </location>
</feature>
<dbReference type="GeneID" id="87955095"/>
<organism evidence="10 11">
    <name type="scientific">Kwoniella shivajii</name>
    <dbReference type="NCBI Taxonomy" id="564305"/>
    <lineage>
        <taxon>Eukaryota</taxon>
        <taxon>Fungi</taxon>
        <taxon>Dikarya</taxon>
        <taxon>Basidiomycota</taxon>
        <taxon>Agaricomycotina</taxon>
        <taxon>Tremellomycetes</taxon>
        <taxon>Tremellales</taxon>
        <taxon>Cryptococcaceae</taxon>
        <taxon>Kwoniella</taxon>
    </lineage>
</organism>
<comment type="similarity">
    <text evidence="1 6">Belongs to the glycosyl hydrolase 2 family.</text>
</comment>
<dbReference type="PANTHER" id="PTHR10066">
    <property type="entry name" value="BETA-GLUCURONIDASE"/>
    <property type="match status" value="1"/>
</dbReference>
<dbReference type="SUPFAM" id="SSF51445">
    <property type="entry name" value="(Trans)glycosidases"/>
    <property type="match status" value="1"/>
</dbReference>
<dbReference type="NCBIfam" id="NF007538">
    <property type="entry name" value="PRK10150.1"/>
    <property type="match status" value="1"/>
</dbReference>
<accession>A0ABZ1CWT2</accession>
<evidence type="ECO:0000256" key="2">
    <source>
        <dbReference type="ARBA" id="ARBA00012761"/>
    </source>
</evidence>
<reference evidence="10 11" key="1">
    <citation type="submission" date="2024-01" db="EMBL/GenBank/DDBJ databases">
        <title>Comparative genomics of Cryptococcus and Kwoniella reveals pathogenesis evolution and contrasting modes of karyotype evolution via chromosome fusion or intercentromeric recombination.</title>
        <authorList>
            <person name="Coelho M.A."/>
            <person name="David-Palma M."/>
            <person name="Shea T."/>
            <person name="Bowers K."/>
            <person name="McGinley-Smith S."/>
            <person name="Mohammad A.W."/>
            <person name="Gnirke A."/>
            <person name="Yurkov A.M."/>
            <person name="Nowrousian M."/>
            <person name="Sun S."/>
            <person name="Cuomo C.A."/>
            <person name="Heitman J."/>
        </authorList>
    </citation>
    <scope>NUCLEOTIDE SEQUENCE [LARGE SCALE GENOMIC DNA]</scope>
    <source>
        <strain evidence="10">CBS 11374</strain>
    </source>
</reference>
<evidence type="ECO:0000256" key="6">
    <source>
        <dbReference type="RuleBase" id="RU361154"/>
    </source>
</evidence>
<dbReference type="Pfam" id="PF00703">
    <property type="entry name" value="Glyco_hydro_2"/>
    <property type="match status" value="1"/>
</dbReference>
<dbReference type="InterPro" id="IPR013783">
    <property type="entry name" value="Ig-like_fold"/>
</dbReference>
<dbReference type="PANTHER" id="PTHR10066:SF67">
    <property type="entry name" value="BETA-GLUCURONIDASE"/>
    <property type="match status" value="1"/>
</dbReference>
<keyword evidence="5 6" id="KW-0326">Glycosidase</keyword>
<keyword evidence="11" id="KW-1185">Reference proteome</keyword>
<evidence type="ECO:0000313" key="10">
    <source>
        <dbReference type="EMBL" id="WRT66013.1"/>
    </source>
</evidence>
<dbReference type="Pfam" id="PF02836">
    <property type="entry name" value="Glyco_hydro_2_C"/>
    <property type="match status" value="1"/>
</dbReference>
<dbReference type="Pfam" id="PF02837">
    <property type="entry name" value="Glyco_hydro_2_N"/>
    <property type="match status" value="1"/>
</dbReference>
<dbReference type="PRINTS" id="PR00132">
    <property type="entry name" value="GLHYDRLASE2"/>
</dbReference>
<name>A0ABZ1CWT2_9TREE</name>
<dbReference type="RefSeq" id="XP_062790753.1">
    <property type="nucleotide sequence ID" value="XM_062934702.1"/>
</dbReference>
<dbReference type="SUPFAM" id="SSF49303">
    <property type="entry name" value="beta-Galactosidase/glucuronidase domain"/>
    <property type="match status" value="1"/>
</dbReference>
<gene>
    <name evidence="10" type="ORF">IL334_002964</name>
</gene>
<evidence type="ECO:0000256" key="1">
    <source>
        <dbReference type="ARBA" id="ARBA00007401"/>
    </source>
</evidence>
<dbReference type="Gene3D" id="3.20.20.80">
    <property type="entry name" value="Glycosidases"/>
    <property type="match status" value="1"/>
</dbReference>
<feature type="domain" description="Glycosyl hydrolases family 2 sugar binding" evidence="9">
    <location>
        <begin position="12"/>
        <end position="176"/>
    </location>
</feature>
<evidence type="ECO:0000259" key="8">
    <source>
        <dbReference type="Pfam" id="PF02836"/>
    </source>
</evidence>
<dbReference type="InterPro" id="IPR006103">
    <property type="entry name" value="Glyco_hydro_2_cat"/>
</dbReference>
<evidence type="ECO:0000256" key="5">
    <source>
        <dbReference type="ARBA" id="ARBA00023295"/>
    </source>
</evidence>
<sequence length="489" mass="54850">MLKPIDNCTRQVKSLDGLWRFAVDSPDLSSPWAVSLPGAKECPVPASYNDVFFEPSLRDHVGRVWYQRTITIPKGWDKDQRVFLRFEAATHEAEVYADDQLIATHVGGYTPFEADLHAKPGVEVRITVAVNNILTHDTIPPGTVIQSDTGKVKQKILHDFFNYAGLARSVSLCSVPVIRVEDITVVTDVKGTTGLVRYDVVLRGSADKEQIELIDREGNVVATSTGTPSGTLYVEDVHLWQPGAAYLYTLRVRLFKDSSVVDQYTLAVGIRTIRIEGLQFLINNKPFYFRGYGRHEDTPVKGKGHDNAWMVHDFELMKWSGANSFRTSHYPYDEEVMDYADRHGWVVIDETAAVGLNLNIGGGLFGSGGKITFCDDYASDRTQASHKQAIRELVQRDKNHPSVVMWCIANEPDSGESGARAYFQPLAELTHQLDPTRPVTFTNLGMVPPEKETIGDLFDIISLNRYYGWYEDTGDLEAAEVHLETELYR</sequence>
<evidence type="ECO:0000256" key="4">
    <source>
        <dbReference type="ARBA" id="ARBA00022801"/>
    </source>
</evidence>
<dbReference type="EC" id="3.2.1.31" evidence="2"/>
<feature type="domain" description="Glycoside hydrolase family 2 immunoglobulin-like beta-sandwich" evidence="7">
    <location>
        <begin position="179"/>
        <end position="271"/>
    </location>
</feature>
<evidence type="ECO:0000256" key="3">
    <source>
        <dbReference type="ARBA" id="ARBA00016205"/>
    </source>
</evidence>
<dbReference type="InterPro" id="IPR017853">
    <property type="entry name" value="GH"/>
</dbReference>
<keyword evidence="4 6" id="KW-0378">Hydrolase</keyword>
<dbReference type="InterPro" id="IPR008979">
    <property type="entry name" value="Galactose-bd-like_sf"/>
</dbReference>
<dbReference type="PROSITE" id="PS00719">
    <property type="entry name" value="GLYCOSYL_HYDROL_F2_1"/>
    <property type="match status" value="1"/>
</dbReference>
<protein>
    <recommendedName>
        <fullName evidence="3">Beta-glucuronidase</fullName>
        <ecNumber evidence="2">3.2.1.31</ecNumber>
    </recommendedName>
</protein>
<dbReference type="InterPro" id="IPR023230">
    <property type="entry name" value="Glyco_hydro_2_CS"/>
</dbReference>
<dbReference type="EMBL" id="CP141883">
    <property type="protein sequence ID" value="WRT66013.1"/>
    <property type="molecule type" value="Genomic_DNA"/>
</dbReference>
<evidence type="ECO:0000313" key="11">
    <source>
        <dbReference type="Proteomes" id="UP001329825"/>
    </source>
</evidence>
<dbReference type="Gene3D" id="2.60.120.260">
    <property type="entry name" value="Galactose-binding domain-like"/>
    <property type="match status" value="1"/>
</dbReference>
<dbReference type="Proteomes" id="UP001329825">
    <property type="component" value="Chromosome 3"/>
</dbReference>
<dbReference type="InterPro" id="IPR006101">
    <property type="entry name" value="Glyco_hydro_2"/>
</dbReference>
<dbReference type="SUPFAM" id="SSF49785">
    <property type="entry name" value="Galactose-binding domain-like"/>
    <property type="match status" value="1"/>
</dbReference>